<keyword evidence="3" id="KW-1185">Reference proteome</keyword>
<organism evidence="2 3">
    <name type="scientific">Exophiala viscosa</name>
    <dbReference type="NCBI Taxonomy" id="2486360"/>
    <lineage>
        <taxon>Eukaryota</taxon>
        <taxon>Fungi</taxon>
        <taxon>Dikarya</taxon>
        <taxon>Ascomycota</taxon>
        <taxon>Pezizomycotina</taxon>
        <taxon>Eurotiomycetes</taxon>
        <taxon>Chaetothyriomycetidae</taxon>
        <taxon>Chaetothyriales</taxon>
        <taxon>Herpotrichiellaceae</taxon>
        <taxon>Exophiala</taxon>
    </lineage>
</organism>
<evidence type="ECO:0000256" key="1">
    <source>
        <dbReference type="SAM" id="MobiDB-lite"/>
    </source>
</evidence>
<evidence type="ECO:0000313" key="2">
    <source>
        <dbReference type="EMBL" id="KAI1609522.1"/>
    </source>
</evidence>
<evidence type="ECO:0000313" key="3">
    <source>
        <dbReference type="Proteomes" id="UP001203852"/>
    </source>
</evidence>
<name>A0AAN6DPY6_9EURO</name>
<proteinExistence type="predicted"/>
<dbReference type="AlphaFoldDB" id="A0AAN6DPY6"/>
<accession>A0AAN6DPY6</accession>
<reference evidence="2" key="1">
    <citation type="journal article" date="2022" name="bioRxiv">
        <title>Deciphering the potential niche of two novel black yeast fungi from a biological soil crust based on their genomes, phenotypes, and melanin regulation.</title>
        <authorList>
            <consortium name="DOE Joint Genome Institute"/>
            <person name="Carr E.C."/>
            <person name="Barton Q."/>
            <person name="Grambo S."/>
            <person name="Sullivan M."/>
            <person name="Renfro C.M."/>
            <person name="Kuo A."/>
            <person name="Pangilinan J."/>
            <person name="Lipzen A."/>
            <person name="Keymanesh K."/>
            <person name="Savage E."/>
            <person name="Barry K."/>
            <person name="Grigoriev I.V."/>
            <person name="Riekhof W.R."/>
            <person name="Harris S.S."/>
        </authorList>
    </citation>
    <scope>NUCLEOTIDE SEQUENCE</scope>
    <source>
        <strain evidence="2">JF 03-4F</strain>
    </source>
</reference>
<comment type="caution">
    <text evidence="2">The sequence shown here is derived from an EMBL/GenBank/DDBJ whole genome shotgun (WGS) entry which is preliminary data.</text>
</comment>
<protein>
    <submittedName>
        <fullName evidence="2">Uncharacterized protein</fullName>
    </submittedName>
</protein>
<sequence length="76" mass="8711">MPKREADSYITKENGITANTSQGEDKPKMSTAAQLAKRKQDRYAKRQARCESISTFLQQRQRTESLRTEHPATNLL</sequence>
<gene>
    <name evidence="2" type="ORF">EDD36DRAFT_73674</name>
</gene>
<feature type="region of interest" description="Disordered" evidence="1">
    <location>
        <begin position="1"/>
        <end position="43"/>
    </location>
</feature>
<dbReference type="EMBL" id="MU404360">
    <property type="protein sequence ID" value="KAI1609522.1"/>
    <property type="molecule type" value="Genomic_DNA"/>
</dbReference>
<dbReference type="Proteomes" id="UP001203852">
    <property type="component" value="Unassembled WGS sequence"/>
</dbReference>